<dbReference type="GO" id="GO:0010093">
    <property type="term" value="P:specification of floral organ identity"/>
    <property type="evidence" value="ECO:0007669"/>
    <property type="project" value="UniProtKB-ARBA"/>
</dbReference>
<keyword evidence="3" id="KW-0238">DNA-binding</keyword>
<dbReference type="Pfam" id="PF00319">
    <property type="entry name" value="SRF-TF"/>
    <property type="match status" value="1"/>
</dbReference>
<comment type="caution">
    <text evidence="9">The sequence shown here is derived from an EMBL/GenBank/DDBJ whole genome shotgun (WGS) entry which is preliminary data.</text>
</comment>
<sequence>MGRGRVELKRIENKINRQVTFSKRRNGLLKKAYELSVLCDAEVALIVFSSRGKLYEFGSAGITKTLERYQHCCYNAQDSNNNALSETQSWYQEMSKLKAKFEALQRTQRHLLGEDLGPLSVKELQQLEKQLECALSQARQRKTQLMLEQVEELRRKERHLGEINRQLKHKLEAEGSNNYRAMQQPSWAHGAVVENGAAYVQPPPPHSTAMDCEPTLQIGYPQQFVPAEATNIQRSTAPAGGENNFMLGWVL</sequence>
<organism evidence="9 10">
    <name type="scientific">Zizania palustris</name>
    <name type="common">Northern wild rice</name>
    <dbReference type="NCBI Taxonomy" id="103762"/>
    <lineage>
        <taxon>Eukaryota</taxon>
        <taxon>Viridiplantae</taxon>
        <taxon>Streptophyta</taxon>
        <taxon>Embryophyta</taxon>
        <taxon>Tracheophyta</taxon>
        <taxon>Spermatophyta</taxon>
        <taxon>Magnoliopsida</taxon>
        <taxon>Liliopsida</taxon>
        <taxon>Poales</taxon>
        <taxon>Poaceae</taxon>
        <taxon>BOP clade</taxon>
        <taxon>Oryzoideae</taxon>
        <taxon>Oryzeae</taxon>
        <taxon>Zizaniinae</taxon>
        <taxon>Zizania</taxon>
    </lineage>
</organism>
<evidence type="ECO:0000256" key="5">
    <source>
        <dbReference type="ARBA" id="ARBA00023242"/>
    </source>
</evidence>
<keyword evidence="4" id="KW-0804">Transcription</keyword>
<dbReference type="FunFam" id="3.40.1810.10:FF:000004">
    <property type="entry name" value="MADS-box transcription factor 1"/>
    <property type="match status" value="1"/>
</dbReference>
<dbReference type="GO" id="GO:0045944">
    <property type="term" value="P:positive regulation of transcription by RNA polymerase II"/>
    <property type="evidence" value="ECO:0007669"/>
    <property type="project" value="InterPro"/>
</dbReference>
<proteinExistence type="predicted"/>
<dbReference type="Proteomes" id="UP000729402">
    <property type="component" value="Unassembled WGS sequence"/>
</dbReference>
<feature type="domain" description="K-box" evidence="8">
    <location>
        <begin position="87"/>
        <end position="177"/>
    </location>
</feature>
<dbReference type="AlphaFoldDB" id="A0A8J5VWF0"/>
<reference evidence="9" key="1">
    <citation type="journal article" date="2021" name="bioRxiv">
        <title>Whole Genome Assembly and Annotation of Northern Wild Rice, Zizania palustris L., Supports a Whole Genome Duplication in the Zizania Genus.</title>
        <authorList>
            <person name="Haas M."/>
            <person name="Kono T."/>
            <person name="Macchietto M."/>
            <person name="Millas R."/>
            <person name="McGilp L."/>
            <person name="Shao M."/>
            <person name="Duquette J."/>
            <person name="Hirsch C.N."/>
            <person name="Kimball J."/>
        </authorList>
    </citation>
    <scope>NUCLEOTIDE SEQUENCE</scope>
    <source>
        <tissue evidence="9">Fresh leaf tissue</tissue>
    </source>
</reference>
<keyword evidence="10" id="KW-1185">Reference proteome</keyword>
<keyword evidence="5" id="KW-0539">Nucleus</keyword>
<dbReference type="GO" id="GO:0046983">
    <property type="term" value="F:protein dimerization activity"/>
    <property type="evidence" value="ECO:0007669"/>
    <property type="project" value="InterPro"/>
</dbReference>
<evidence type="ECO:0000256" key="3">
    <source>
        <dbReference type="ARBA" id="ARBA00023125"/>
    </source>
</evidence>
<dbReference type="PROSITE" id="PS51297">
    <property type="entry name" value="K_BOX"/>
    <property type="match status" value="1"/>
</dbReference>
<gene>
    <name evidence="9" type="ORF">GUJ93_ZPchr0002g26820</name>
</gene>
<dbReference type="OrthoDB" id="1898716at2759"/>
<dbReference type="InterPro" id="IPR002100">
    <property type="entry name" value="TF_MADSbox"/>
</dbReference>
<evidence type="ECO:0000313" key="10">
    <source>
        <dbReference type="Proteomes" id="UP000729402"/>
    </source>
</evidence>
<feature type="domain" description="MADS-box" evidence="7">
    <location>
        <begin position="1"/>
        <end position="61"/>
    </location>
</feature>
<evidence type="ECO:0000259" key="7">
    <source>
        <dbReference type="PROSITE" id="PS50066"/>
    </source>
</evidence>
<dbReference type="GO" id="GO:0003700">
    <property type="term" value="F:DNA-binding transcription factor activity"/>
    <property type="evidence" value="ECO:0007669"/>
    <property type="project" value="InterPro"/>
</dbReference>
<dbReference type="EMBL" id="JAAALK010000287">
    <property type="protein sequence ID" value="KAG8059854.1"/>
    <property type="molecule type" value="Genomic_DNA"/>
</dbReference>
<dbReference type="InterPro" id="IPR050142">
    <property type="entry name" value="MADS-box/MEF2_TF"/>
</dbReference>
<dbReference type="Pfam" id="PF01486">
    <property type="entry name" value="K-box"/>
    <property type="match status" value="1"/>
</dbReference>
<reference evidence="9" key="2">
    <citation type="submission" date="2021-02" db="EMBL/GenBank/DDBJ databases">
        <authorList>
            <person name="Kimball J.A."/>
            <person name="Haas M.W."/>
            <person name="Macchietto M."/>
            <person name="Kono T."/>
            <person name="Duquette J."/>
            <person name="Shao M."/>
        </authorList>
    </citation>
    <scope>NUCLEOTIDE SEQUENCE</scope>
    <source>
        <tissue evidence="9">Fresh leaf tissue</tissue>
    </source>
</reference>
<keyword evidence="6" id="KW-0175">Coiled coil</keyword>
<dbReference type="SMART" id="SM00432">
    <property type="entry name" value="MADS"/>
    <property type="match status" value="1"/>
</dbReference>
<dbReference type="PROSITE" id="PS00350">
    <property type="entry name" value="MADS_BOX_1"/>
    <property type="match status" value="1"/>
</dbReference>
<protein>
    <submittedName>
        <fullName evidence="9">Uncharacterized protein</fullName>
    </submittedName>
</protein>
<evidence type="ECO:0000256" key="2">
    <source>
        <dbReference type="ARBA" id="ARBA00023015"/>
    </source>
</evidence>
<evidence type="ECO:0000313" key="9">
    <source>
        <dbReference type="EMBL" id="KAG8059854.1"/>
    </source>
</evidence>
<name>A0A8J5VWF0_ZIZPA</name>
<dbReference type="PANTHER" id="PTHR48019">
    <property type="entry name" value="SERUM RESPONSE FACTOR HOMOLOG"/>
    <property type="match status" value="1"/>
</dbReference>
<dbReference type="CDD" id="cd00265">
    <property type="entry name" value="MADS_MEF2_like"/>
    <property type="match status" value="1"/>
</dbReference>
<dbReference type="PROSITE" id="PS50066">
    <property type="entry name" value="MADS_BOX_2"/>
    <property type="match status" value="1"/>
</dbReference>
<evidence type="ECO:0000256" key="1">
    <source>
        <dbReference type="ARBA" id="ARBA00004123"/>
    </source>
</evidence>
<dbReference type="GO" id="GO:0005634">
    <property type="term" value="C:nucleus"/>
    <property type="evidence" value="ECO:0007669"/>
    <property type="project" value="UniProtKB-SubCell"/>
</dbReference>
<keyword evidence="2" id="KW-0805">Transcription regulation</keyword>
<evidence type="ECO:0000259" key="8">
    <source>
        <dbReference type="PROSITE" id="PS51297"/>
    </source>
</evidence>
<dbReference type="InterPro" id="IPR002487">
    <property type="entry name" value="TF_Kbox"/>
</dbReference>
<dbReference type="InterPro" id="IPR033896">
    <property type="entry name" value="MEF2-like_N"/>
</dbReference>
<feature type="coiled-coil region" evidence="6">
    <location>
        <begin position="121"/>
        <end position="148"/>
    </location>
</feature>
<evidence type="ECO:0000256" key="6">
    <source>
        <dbReference type="SAM" id="Coils"/>
    </source>
</evidence>
<dbReference type="GO" id="GO:0000977">
    <property type="term" value="F:RNA polymerase II transcription regulatory region sequence-specific DNA binding"/>
    <property type="evidence" value="ECO:0007669"/>
    <property type="project" value="InterPro"/>
</dbReference>
<accession>A0A8J5VWF0</accession>
<comment type="subcellular location">
    <subcellularLocation>
        <location evidence="1">Nucleus</location>
    </subcellularLocation>
</comment>
<evidence type="ECO:0000256" key="4">
    <source>
        <dbReference type="ARBA" id="ARBA00023163"/>
    </source>
</evidence>